<dbReference type="SUPFAM" id="SSF48452">
    <property type="entry name" value="TPR-like"/>
    <property type="match status" value="1"/>
</dbReference>
<dbReference type="PROSITE" id="PS50005">
    <property type="entry name" value="TPR"/>
    <property type="match status" value="4"/>
</dbReference>
<dbReference type="RefSeq" id="WP_011590741.1">
    <property type="nucleotide sequence ID" value="NC_008261.1"/>
</dbReference>
<dbReference type="STRING" id="195103.CPF_1499"/>
<feature type="repeat" description="TPR" evidence="1">
    <location>
        <begin position="198"/>
        <end position="231"/>
    </location>
</feature>
<dbReference type="HOGENOM" id="CLU_843859_0_0_9"/>
<dbReference type="SMART" id="SM00028">
    <property type="entry name" value="TPR"/>
    <property type="match status" value="7"/>
</dbReference>
<dbReference type="eggNOG" id="COG0457">
    <property type="taxonomic scope" value="Bacteria"/>
</dbReference>
<accession>A0A0H2YQD0</accession>
<gene>
    <name evidence="3" type="ordered locus">CPF_1499</name>
</gene>
<keyword evidence="2" id="KW-0812">Transmembrane</keyword>
<evidence type="ECO:0000313" key="4">
    <source>
        <dbReference type="Proteomes" id="UP000001823"/>
    </source>
</evidence>
<dbReference type="InterPro" id="IPR019734">
    <property type="entry name" value="TPR_rpt"/>
</dbReference>
<keyword evidence="2" id="KW-0472">Membrane</keyword>
<dbReference type="Proteomes" id="UP000001823">
    <property type="component" value="Chromosome"/>
</dbReference>
<organism evidence="3 4">
    <name type="scientific">Clostridium perfringens (strain ATCC 13124 / DSM 756 / JCM 1290 / NCIMB 6125 / NCTC 8237 / Type A)</name>
    <dbReference type="NCBI Taxonomy" id="195103"/>
    <lineage>
        <taxon>Bacteria</taxon>
        <taxon>Bacillati</taxon>
        <taxon>Bacillota</taxon>
        <taxon>Clostridia</taxon>
        <taxon>Eubacteriales</taxon>
        <taxon>Clostridiaceae</taxon>
        <taxon>Clostridium</taxon>
    </lineage>
</organism>
<feature type="repeat" description="TPR" evidence="1">
    <location>
        <begin position="130"/>
        <end position="163"/>
    </location>
</feature>
<dbReference type="PaxDb" id="195103-CPF_1499"/>
<evidence type="ECO:0000313" key="3">
    <source>
        <dbReference type="EMBL" id="ABG83170.1"/>
    </source>
</evidence>
<proteinExistence type="predicted"/>
<dbReference type="KEGG" id="cpf:CPF_1499"/>
<dbReference type="AlphaFoldDB" id="A0A0H2YQD0"/>
<dbReference type="PROSITE" id="PS50293">
    <property type="entry name" value="TPR_REGION"/>
    <property type="match status" value="1"/>
</dbReference>
<name>A0A0H2YQD0_CLOP1</name>
<dbReference type="Gene3D" id="1.25.40.10">
    <property type="entry name" value="Tetratricopeptide repeat domain"/>
    <property type="match status" value="3"/>
</dbReference>
<sequence length="329" mass="38506">MTSFQSLIIILICILSIIIILYLIESDNFLPEKQIRKYVSLGKFKHALYLLDKYSKKLDPLFFYNNKILVLSKQKDFDAAYELSIEAIKKLKEPNYELYNNIAFVYYNLKLYHRAIDFSERALKLNPIDTFALSNKGFSYIEIGEYSKAEESFDKALEFNPCFKNALSGKAYCAFENGDYLLATKYLEDFVSIEKNNASAYKKLGECYFLLNDLKNSSKMYEKSLEIDQENDASYCEYANVLLCLGHYDKALNNLNKALAISPYNFMAFYYKARAYSLKKDFDNAFYYLERAFNYCDSLKEIALKDEMLTNLKFFSKFSELLEIHNIQN</sequence>
<dbReference type="EMBL" id="CP000246">
    <property type="protein sequence ID" value="ABG83170.1"/>
    <property type="molecule type" value="Genomic_DNA"/>
</dbReference>
<feature type="repeat" description="TPR" evidence="1">
    <location>
        <begin position="96"/>
        <end position="129"/>
    </location>
</feature>
<dbReference type="PANTHER" id="PTHR12558">
    <property type="entry name" value="CELL DIVISION CYCLE 16,23,27"/>
    <property type="match status" value="1"/>
</dbReference>
<dbReference type="Pfam" id="PF13424">
    <property type="entry name" value="TPR_12"/>
    <property type="match status" value="1"/>
</dbReference>
<evidence type="ECO:0000256" key="2">
    <source>
        <dbReference type="SAM" id="Phobius"/>
    </source>
</evidence>
<keyword evidence="1" id="KW-0802">TPR repeat</keyword>
<feature type="repeat" description="TPR" evidence="1">
    <location>
        <begin position="232"/>
        <end position="265"/>
    </location>
</feature>
<dbReference type="Pfam" id="PF00515">
    <property type="entry name" value="TPR_1"/>
    <property type="match status" value="1"/>
</dbReference>
<dbReference type="PANTHER" id="PTHR12558:SF13">
    <property type="entry name" value="CELL DIVISION CYCLE PROTEIN 27 HOMOLOG"/>
    <property type="match status" value="1"/>
</dbReference>
<feature type="transmembrane region" description="Helical" evidence="2">
    <location>
        <begin position="6"/>
        <end position="24"/>
    </location>
</feature>
<dbReference type="InterPro" id="IPR011990">
    <property type="entry name" value="TPR-like_helical_dom_sf"/>
</dbReference>
<protein>
    <submittedName>
        <fullName evidence="3">Tetratricopeptide repeat protein</fullName>
    </submittedName>
</protein>
<dbReference type="NCBIfam" id="NF047558">
    <property type="entry name" value="TPR_END_plus"/>
    <property type="match status" value="1"/>
</dbReference>
<keyword evidence="2" id="KW-1133">Transmembrane helix</keyword>
<dbReference type="Pfam" id="PF13181">
    <property type="entry name" value="TPR_8"/>
    <property type="match status" value="1"/>
</dbReference>
<reference evidence="3 4" key="1">
    <citation type="journal article" date="2006" name="Genome Res.">
        <title>Skewed genomic variability in strains of the toxigenic bacterial pathogen, Clostridium perfringens.</title>
        <authorList>
            <person name="Myers G.S."/>
            <person name="Rasko D.A."/>
            <person name="Cheung J.K."/>
            <person name="Ravel J."/>
            <person name="Seshadri R."/>
            <person name="Deboy R.T."/>
            <person name="Ren Q."/>
            <person name="Varga J."/>
            <person name="Awad M.M."/>
            <person name="Brinkac L.M."/>
            <person name="Daugherty S.C."/>
            <person name="Haft D.H."/>
            <person name="Dodson R.J."/>
            <person name="Madupu R."/>
            <person name="Nelson W.C."/>
            <person name="Rosovitz M.J."/>
            <person name="Sullivan S.A."/>
            <person name="Khouri H."/>
            <person name="Dimitrov G.I."/>
            <person name="Watkins K.L."/>
            <person name="Mulligan S."/>
            <person name="Benton J."/>
            <person name="Radune D."/>
            <person name="Fisher D.J."/>
            <person name="Atkins H.S."/>
            <person name="Hiscox T."/>
            <person name="Jost B.H."/>
            <person name="Billington S.J."/>
            <person name="Songer J.G."/>
            <person name="McClane B.A."/>
            <person name="Titball R.W."/>
            <person name="Rood J.I."/>
            <person name="Melville S.B."/>
            <person name="Paulsen I.T."/>
        </authorList>
    </citation>
    <scope>NUCLEOTIDE SEQUENCE [LARGE SCALE GENOMIC DNA]</scope>
    <source>
        <strain evidence="4">ATCC 13124 / DSM 756 / JCM 1290 / NCIMB 6125 / NCTC 8237 / S 107 / Type A</strain>
    </source>
</reference>
<evidence type="ECO:0000256" key="1">
    <source>
        <dbReference type="PROSITE-ProRule" id="PRU00339"/>
    </source>
</evidence>
<keyword evidence="4" id="KW-1185">Reference proteome</keyword>